<protein>
    <submittedName>
        <fullName evidence="1">Uncharacterized protein</fullName>
    </submittedName>
</protein>
<dbReference type="RefSeq" id="WP_054401192.1">
    <property type="nucleotide sequence ID" value="NZ_LIUT01000001.1"/>
</dbReference>
<gene>
    <name evidence="1" type="ORF">AM231_02330</name>
</gene>
<name>A0A0M1P0U8_9BACL</name>
<comment type="caution">
    <text evidence="1">The sequence shown here is derived from an EMBL/GenBank/DDBJ whole genome shotgun (WGS) entry which is preliminary data.</text>
</comment>
<keyword evidence="2" id="KW-1185">Reference proteome</keyword>
<evidence type="ECO:0000313" key="2">
    <source>
        <dbReference type="Proteomes" id="UP000036932"/>
    </source>
</evidence>
<dbReference type="Proteomes" id="UP000036932">
    <property type="component" value="Unassembled WGS sequence"/>
</dbReference>
<reference evidence="2" key="1">
    <citation type="submission" date="2015-08" db="EMBL/GenBank/DDBJ databases">
        <title>Genome sequencing project for genomic taxonomy and phylogenomics of Bacillus-like bacteria.</title>
        <authorList>
            <person name="Liu B."/>
            <person name="Wang J."/>
            <person name="Zhu Y."/>
            <person name="Liu G."/>
            <person name="Chen Q."/>
            <person name="Chen Z."/>
            <person name="Lan J."/>
            <person name="Che J."/>
            <person name="Ge C."/>
            <person name="Shi H."/>
            <person name="Pan Z."/>
            <person name="Liu X."/>
        </authorList>
    </citation>
    <scope>NUCLEOTIDE SEQUENCE [LARGE SCALE GENOMIC DNA]</scope>
    <source>
        <strain evidence="2">FJAT-22460</strain>
    </source>
</reference>
<dbReference type="OrthoDB" id="2622779at2"/>
<evidence type="ECO:0000313" key="1">
    <source>
        <dbReference type="EMBL" id="KOR88091.1"/>
    </source>
</evidence>
<organism evidence="1 2">
    <name type="scientific">Paenibacillus solani</name>
    <dbReference type="NCBI Taxonomy" id="1705565"/>
    <lineage>
        <taxon>Bacteria</taxon>
        <taxon>Bacillati</taxon>
        <taxon>Bacillota</taxon>
        <taxon>Bacilli</taxon>
        <taxon>Bacillales</taxon>
        <taxon>Paenibacillaceae</taxon>
        <taxon>Paenibacillus</taxon>
    </lineage>
</organism>
<accession>A0A0M1P0U8</accession>
<sequence>MSPIQNMSVRLSQLSNQLTIAGQDGSMEELGMIGNELGQLQTQLENAQAAVTPETSSADRQELVNCRMVLHGMMDAVQDIRTAAAEQYRQVLGENKTVFEQLDETVQQSEYAQAYQHRQLFKQMDQVNQQLRQLDGSMLDAGYQMERGQVIEDDLNGAVTAEGITLGKDDSGTMM</sequence>
<dbReference type="AlphaFoldDB" id="A0A0M1P0U8"/>
<dbReference type="PATRIC" id="fig|1705565.3.peg.2330"/>
<proteinExistence type="predicted"/>
<dbReference type="EMBL" id="LIUT01000001">
    <property type="protein sequence ID" value="KOR88091.1"/>
    <property type="molecule type" value="Genomic_DNA"/>
</dbReference>